<dbReference type="OrthoDB" id="10008580at2759"/>
<evidence type="ECO:0000313" key="1">
    <source>
        <dbReference type="Ensembl" id="ENSGWIP00000010880.1"/>
    </source>
</evidence>
<keyword evidence="2" id="KW-1185">Reference proteome</keyword>
<reference evidence="1" key="3">
    <citation type="submission" date="2025-09" db="UniProtKB">
        <authorList>
            <consortium name="Ensembl"/>
        </authorList>
    </citation>
    <scope>IDENTIFICATION</scope>
</reference>
<organism evidence="1 2">
    <name type="scientific">Gouania willdenowi</name>
    <name type="common">Blunt-snouted clingfish</name>
    <name type="synonym">Lepadogaster willdenowi</name>
    <dbReference type="NCBI Taxonomy" id="441366"/>
    <lineage>
        <taxon>Eukaryota</taxon>
        <taxon>Metazoa</taxon>
        <taxon>Chordata</taxon>
        <taxon>Craniata</taxon>
        <taxon>Vertebrata</taxon>
        <taxon>Euteleostomi</taxon>
        <taxon>Actinopterygii</taxon>
        <taxon>Neopterygii</taxon>
        <taxon>Teleostei</taxon>
        <taxon>Neoteleostei</taxon>
        <taxon>Acanthomorphata</taxon>
        <taxon>Ovalentaria</taxon>
        <taxon>Blenniimorphae</taxon>
        <taxon>Blenniiformes</taxon>
        <taxon>Gobiesocoidei</taxon>
        <taxon>Gobiesocidae</taxon>
        <taxon>Gobiesocinae</taxon>
        <taxon>Gouania</taxon>
    </lineage>
</organism>
<dbReference type="GeneID" id="114475782"/>
<sequence>MLINNTSSYPLLTVTEVGEFLRNPPAGFTVETLLHTGYRVHSTAEDSLVLIDDFQTCTGDWVDFQQSMGRAVKMHNLWEYTSMRRSLLSKRIYLLMSACEQNVSVNNNNKKKKDTEVTVLKQFIVSLNGNNPLIQWQMEKGLDWTISSVAGESYKVDIDLTDALENWAELNNITEDFSGVKIVWRDASFTLKYYSDALFDFPHWFGFSKRNFKVRLT</sequence>
<dbReference type="Proteomes" id="UP000694680">
    <property type="component" value="Chromosome 14"/>
</dbReference>
<dbReference type="CTD" id="84935"/>
<proteinExistence type="predicted"/>
<reference evidence="1" key="2">
    <citation type="submission" date="2025-08" db="UniProtKB">
        <authorList>
            <consortium name="Ensembl"/>
        </authorList>
    </citation>
    <scope>IDENTIFICATION</scope>
</reference>
<accession>A0A8C5G2X6</accession>
<protein>
    <submittedName>
        <fullName evidence="1">Uncharacterized protein</fullName>
    </submittedName>
</protein>
<name>A0A8C5G2X6_GOUWI</name>
<reference evidence="1" key="1">
    <citation type="submission" date="2020-06" db="EMBL/GenBank/DDBJ databases">
        <authorList>
            <consortium name="Wellcome Sanger Institute Data Sharing"/>
        </authorList>
    </citation>
    <scope>NUCLEOTIDE SEQUENCE [LARGE SCALE GENOMIC DNA]</scope>
</reference>
<dbReference type="RefSeq" id="XP_028322681.1">
    <property type="nucleotide sequence ID" value="XM_028466880.1"/>
</dbReference>
<dbReference type="AlphaFoldDB" id="A0A8C5G2X6"/>
<evidence type="ECO:0000313" key="2">
    <source>
        <dbReference type="Proteomes" id="UP000694680"/>
    </source>
</evidence>
<gene>
    <name evidence="1" type="primary">medag</name>
</gene>
<dbReference type="Ensembl" id="ENSGWIT00000012098.1">
    <property type="protein sequence ID" value="ENSGWIP00000010880.1"/>
    <property type="gene ID" value="ENSGWIG00000006383.1"/>
</dbReference>